<dbReference type="RefSeq" id="XP_030924560.1">
    <property type="nucleotide sequence ID" value="XM_031068700.1"/>
</dbReference>
<dbReference type="InterPro" id="IPR036047">
    <property type="entry name" value="F-box-like_dom_sf"/>
</dbReference>
<evidence type="ECO:0000313" key="2">
    <source>
        <dbReference type="EnsemblPlants" id="QL07p008965:mrna:CDS:1"/>
    </source>
</evidence>
<dbReference type="InParanoid" id="A0A7N2M1I4"/>
<dbReference type="PANTHER" id="PTHR31672">
    <property type="entry name" value="BNACNNG10540D PROTEIN"/>
    <property type="match status" value="1"/>
</dbReference>
<dbReference type="InterPro" id="IPR001810">
    <property type="entry name" value="F-box_dom"/>
</dbReference>
<dbReference type="EnsemblPlants" id="QL07p008965:mrna">
    <property type="protein sequence ID" value="QL07p008965:mrna:CDS:1"/>
    <property type="gene ID" value="QL07p008965"/>
</dbReference>
<accession>A0A7N2M1I4</accession>
<dbReference type="Gene3D" id="1.20.1280.50">
    <property type="match status" value="1"/>
</dbReference>
<dbReference type="Pfam" id="PF07734">
    <property type="entry name" value="FBA_1"/>
    <property type="match status" value="1"/>
</dbReference>
<keyword evidence="3" id="KW-1185">Reference proteome</keyword>
<reference evidence="2 3" key="1">
    <citation type="journal article" date="2016" name="G3 (Bethesda)">
        <title>First Draft Assembly and Annotation of the Genome of a California Endemic Oak Quercus lobata Nee (Fagaceae).</title>
        <authorList>
            <person name="Sork V.L."/>
            <person name="Fitz-Gibbon S.T."/>
            <person name="Puiu D."/>
            <person name="Crepeau M."/>
            <person name="Gugger P.F."/>
            <person name="Sherman R."/>
            <person name="Stevens K."/>
            <person name="Langley C.H."/>
            <person name="Pellegrini M."/>
            <person name="Salzberg S.L."/>
        </authorList>
    </citation>
    <scope>NUCLEOTIDE SEQUENCE [LARGE SCALE GENOMIC DNA]</scope>
    <source>
        <strain evidence="2 3">cv. SW786</strain>
    </source>
</reference>
<sequence length="387" mass="44142">MYRSVLLSHRLPDDLVYDILTRLPVKSLIRFRCVSRSWYCTITDSDFITKHLERANLLSNGCLLCNPHRIGQYSSCDYLCTFVCNTDRTSTEISRFEFPSYDEYLVGFSNGIICLANYAVEFSHVLYLWNPSIRKFKRLLATPLIGPCDNAAFGFGYHLQNNDYKILRFVFFRTYRRVKVPPAEAEIYTLSTDSWRRVVISVESFCGTGSNESVDFIESSICLFFNGALHSIAYSRDHNFILSFDLNDERFRKILLPPNYLNGVSVSAEYLAVFKGSLALIVFGEGVAENSNICHIWVMKEYGVVESWTKRSVPMAMGNVQRLFGCTINGELLIKKFGHTQSLAFDPESLNEEILRIPEPACMIYTANFVESLVLLDGLNISSQSEN</sequence>
<dbReference type="SUPFAM" id="SSF50965">
    <property type="entry name" value="Galactose oxidase, central domain"/>
    <property type="match status" value="1"/>
</dbReference>
<dbReference type="InterPro" id="IPR006527">
    <property type="entry name" value="F-box-assoc_dom_typ1"/>
</dbReference>
<dbReference type="SUPFAM" id="SSF81383">
    <property type="entry name" value="F-box domain"/>
    <property type="match status" value="1"/>
</dbReference>
<dbReference type="GeneID" id="115951517"/>
<gene>
    <name evidence="2" type="primary">LOC115951517</name>
</gene>
<organism evidence="2 3">
    <name type="scientific">Quercus lobata</name>
    <name type="common">Valley oak</name>
    <dbReference type="NCBI Taxonomy" id="97700"/>
    <lineage>
        <taxon>Eukaryota</taxon>
        <taxon>Viridiplantae</taxon>
        <taxon>Streptophyta</taxon>
        <taxon>Embryophyta</taxon>
        <taxon>Tracheophyta</taxon>
        <taxon>Spermatophyta</taxon>
        <taxon>Magnoliopsida</taxon>
        <taxon>eudicotyledons</taxon>
        <taxon>Gunneridae</taxon>
        <taxon>Pentapetalae</taxon>
        <taxon>rosids</taxon>
        <taxon>fabids</taxon>
        <taxon>Fagales</taxon>
        <taxon>Fagaceae</taxon>
        <taxon>Quercus</taxon>
    </lineage>
</organism>
<dbReference type="OMA" id="NICHIWV"/>
<dbReference type="Pfam" id="PF00646">
    <property type="entry name" value="F-box"/>
    <property type="match status" value="1"/>
</dbReference>
<dbReference type="InterPro" id="IPR011043">
    <property type="entry name" value="Gal_Oxase/kelch_b-propeller"/>
</dbReference>
<dbReference type="KEGG" id="qlo:115951517"/>
<dbReference type="FunCoup" id="A0A7N2M1I4">
    <property type="interactions" value="173"/>
</dbReference>
<evidence type="ECO:0000313" key="3">
    <source>
        <dbReference type="Proteomes" id="UP000594261"/>
    </source>
</evidence>
<dbReference type="Proteomes" id="UP000594261">
    <property type="component" value="Chromosome 7"/>
</dbReference>
<dbReference type="CDD" id="cd22157">
    <property type="entry name" value="F-box_AtFBW1-like"/>
    <property type="match status" value="1"/>
</dbReference>
<name>A0A7N2M1I4_QUELO</name>
<proteinExistence type="predicted"/>
<evidence type="ECO:0000259" key="1">
    <source>
        <dbReference type="PROSITE" id="PS50181"/>
    </source>
</evidence>
<dbReference type="InterPro" id="IPR017451">
    <property type="entry name" value="F-box-assoc_interact_dom"/>
</dbReference>
<dbReference type="InterPro" id="IPR050796">
    <property type="entry name" value="SCF_F-box_component"/>
</dbReference>
<protein>
    <recommendedName>
        <fullName evidence="1">F-box domain-containing protein</fullName>
    </recommendedName>
</protein>
<dbReference type="Gramene" id="QL07p008965:mrna">
    <property type="protein sequence ID" value="QL07p008965:mrna:CDS:1"/>
    <property type="gene ID" value="QL07p008965"/>
</dbReference>
<dbReference type="PANTHER" id="PTHR31672:SF13">
    <property type="entry name" value="F-BOX PROTEIN CPR30-LIKE"/>
    <property type="match status" value="1"/>
</dbReference>
<dbReference type="NCBIfam" id="TIGR01640">
    <property type="entry name" value="F_box_assoc_1"/>
    <property type="match status" value="1"/>
</dbReference>
<dbReference type="PROSITE" id="PS50181">
    <property type="entry name" value="FBOX"/>
    <property type="match status" value="1"/>
</dbReference>
<feature type="domain" description="F-box" evidence="1">
    <location>
        <begin position="5"/>
        <end position="52"/>
    </location>
</feature>
<dbReference type="OrthoDB" id="5314306at2759"/>
<dbReference type="AlphaFoldDB" id="A0A7N2M1I4"/>
<reference evidence="2" key="2">
    <citation type="submission" date="2021-01" db="UniProtKB">
        <authorList>
            <consortium name="EnsemblPlants"/>
        </authorList>
    </citation>
    <scope>IDENTIFICATION</scope>
</reference>
<dbReference type="EMBL" id="LRBV02000007">
    <property type="status" value="NOT_ANNOTATED_CDS"/>
    <property type="molecule type" value="Genomic_DNA"/>
</dbReference>
<dbReference type="SMART" id="SM00256">
    <property type="entry name" value="FBOX"/>
    <property type="match status" value="1"/>
</dbReference>